<reference evidence="1" key="1">
    <citation type="submission" date="2023-04" db="EMBL/GenBank/DDBJ databases">
        <authorList>
            <person name="Vijverberg K."/>
            <person name="Xiong W."/>
            <person name="Schranz E."/>
        </authorList>
    </citation>
    <scope>NUCLEOTIDE SEQUENCE</scope>
</reference>
<dbReference type="AlphaFoldDB" id="A0AA35YH60"/>
<accession>A0AA35YH60</accession>
<evidence type="ECO:0000313" key="1">
    <source>
        <dbReference type="EMBL" id="CAI9273844.1"/>
    </source>
</evidence>
<name>A0AA35YH60_LACSI</name>
<dbReference type="EMBL" id="OX465078">
    <property type="protein sequence ID" value="CAI9273844.1"/>
    <property type="molecule type" value="Genomic_DNA"/>
</dbReference>
<proteinExistence type="predicted"/>
<dbReference type="Proteomes" id="UP001177003">
    <property type="component" value="Chromosome 2"/>
</dbReference>
<evidence type="ECO:0000313" key="2">
    <source>
        <dbReference type="Proteomes" id="UP001177003"/>
    </source>
</evidence>
<gene>
    <name evidence="1" type="ORF">LSALG_LOCUS13969</name>
</gene>
<keyword evidence="2" id="KW-1185">Reference proteome</keyword>
<organism evidence="1 2">
    <name type="scientific">Lactuca saligna</name>
    <name type="common">Willowleaf lettuce</name>
    <dbReference type="NCBI Taxonomy" id="75948"/>
    <lineage>
        <taxon>Eukaryota</taxon>
        <taxon>Viridiplantae</taxon>
        <taxon>Streptophyta</taxon>
        <taxon>Embryophyta</taxon>
        <taxon>Tracheophyta</taxon>
        <taxon>Spermatophyta</taxon>
        <taxon>Magnoliopsida</taxon>
        <taxon>eudicotyledons</taxon>
        <taxon>Gunneridae</taxon>
        <taxon>Pentapetalae</taxon>
        <taxon>asterids</taxon>
        <taxon>campanulids</taxon>
        <taxon>Asterales</taxon>
        <taxon>Asteraceae</taxon>
        <taxon>Cichorioideae</taxon>
        <taxon>Cichorieae</taxon>
        <taxon>Lactucinae</taxon>
        <taxon>Lactuca</taxon>
    </lineage>
</organism>
<sequence>MQFELYSKEAKLMRVVWEVLNIGPDCGVYLMRHMEFYKGDLVGNWETGFKGIKHCDVGVLSRLRYKYMYKLMTSDHNLQKDMFLKEDDKFSKLDILQKCVLFDEAKKLAKKKNKEV</sequence>
<protein>
    <submittedName>
        <fullName evidence="1">Uncharacterized protein</fullName>
    </submittedName>
</protein>